<evidence type="ECO:0000256" key="6">
    <source>
        <dbReference type="SAM" id="MobiDB-lite"/>
    </source>
</evidence>
<evidence type="ECO:0000313" key="8">
    <source>
        <dbReference type="EMBL" id="RZC31465.1"/>
    </source>
</evidence>
<keyword evidence="9" id="KW-1185">Reference proteome</keyword>
<name>A0A445M761_GLYSO</name>
<feature type="compositionally biased region" description="Basic and acidic residues" evidence="6">
    <location>
        <begin position="282"/>
        <end position="306"/>
    </location>
</feature>
<comment type="caution">
    <text evidence="8">The sequence shown here is derived from an EMBL/GenBank/DDBJ whole genome shotgun (WGS) entry which is preliminary data.</text>
</comment>
<evidence type="ECO:0000256" key="2">
    <source>
        <dbReference type="ARBA" id="ARBA00013194"/>
    </source>
</evidence>
<feature type="compositionally biased region" description="Acidic residues" evidence="6">
    <location>
        <begin position="158"/>
        <end position="195"/>
    </location>
</feature>
<dbReference type="InterPro" id="IPR001179">
    <property type="entry name" value="PPIase_FKBP_dom"/>
</dbReference>
<keyword evidence="3 5" id="KW-0697">Rotamase</keyword>
<organism evidence="8 9">
    <name type="scientific">Glycine soja</name>
    <name type="common">Wild soybean</name>
    <dbReference type="NCBI Taxonomy" id="3848"/>
    <lineage>
        <taxon>Eukaryota</taxon>
        <taxon>Viridiplantae</taxon>
        <taxon>Streptophyta</taxon>
        <taxon>Embryophyta</taxon>
        <taxon>Tracheophyta</taxon>
        <taxon>Spermatophyta</taxon>
        <taxon>Magnoliopsida</taxon>
        <taxon>eudicotyledons</taxon>
        <taxon>Gunneridae</taxon>
        <taxon>Pentapetalae</taxon>
        <taxon>rosids</taxon>
        <taxon>fabids</taxon>
        <taxon>Fabales</taxon>
        <taxon>Fabaceae</taxon>
        <taxon>Papilionoideae</taxon>
        <taxon>50 kb inversion clade</taxon>
        <taxon>NPAAA clade</taxon>
        <taxon>indigoferoid/millettioid clade</taxon>
        <taxon>Phaseoleae</taxon>
        <taxon>Glycine</taxon>
        <taxon>Glycine subgen. Soja</taxon>
    </lineage>
</organism>
<dbReference type="PANTHER" id="PTHR43811:SF19">
    <property type="entry name" value="39 KDA FK506-BINDING NUCLEAR PROTEIN"/>
    <property type="match status" value="1"/>
</dbReference>
<dbReference type="Gene3D" id="3.10.50.40">
    <property type="match status" value="1"/>
</dbReference>
<gene>
    <name evidence="8" type="ORF">D0Y65_002389</name>
</gene>
<feature type="compositionally biased region" description="Basic and acidic residues" evidence="6">
    <location>
        <begin position="216"/>
        <end position="227"/>
    </location>
</feature>
<evidence type="ECO:0000259" key="7">
    <source>
        <dbReference type="PROSITE" id="PS50059"/>
    </source>
</evidence>
<evidence type="ECO:0000256" key="1">
    <source>
        <dbReference type="ARBA" id="ARBA00000971"/>
    </source>
</evidence>
<dbReference type="Pfam" id="PF00254">
    <property type="entry name" value="FKBP_C"/>
    <property type="match status" value="1"/>
</dbReference>
<feature type="region of interest" description="Disordered" evidence="6">
    <location>
        <begin position="158"/>
        <end position="443"/>
    </location>
</feature>
<proteinExistence type="predicted"/>
<dbReference type="GO" id="GO:0003755">
    <property type="term" value="F:peptidyl-prolyl cis-trans isomerase activity"/>
    <property type="evidence" value="ECO:0007669"/>
    <property type="project" value="UniProtKB-KW"/>
</dbReference>
<evidence type="ECO:0000256" key="4">
    <source>
        <dbReference type="ARBA" id="ARBA00023235"/>
    </source>
</evidence>
<dbReference type="InterPro" id="IPR041232">
    <property type="entry name" value="NPL"/>
</dbReference>
<comment type="catalytic activity">
    <reaction evidence="1 5">
        <text>[protein]-peptidylproline (omega=180) = [protein]-peptidylproline (omega=0)</text>
        <dbReference type="Rhea" id="RHEA:16237"/>
        <dbReference type="Rhea" id="RHEA-COMP:10747"/>
        <dbReference type="Rhea" id="RHEA-COMP:10748"/>
        <dbReference type="ChEBI" id="CHEBI:83833"/>
        <dbReference type="ChEBI" id="CHEBI:83834"/>
        <dbReference type="EC" id="5.2.1.8"/>
    </reaction>
</comment>
<dbReference type="InterPro" id="IPR023566">
    <property type="entry name" value="PPIase_Fpr3/Fpr4-like"/>
</dbReference>
<feature type="domain" description="PPIase FKBP-type" evidence="7">
    <location>
        <begin position="468"/>
        <end position="555"/>
    </location>
</feature>
<dbReference type="PANTHER" id="PTHR43811">
    <property type="entry name" value="FKBP-TYPE PEPTIDYL-PROLYL CIS-TRANS ISOMERASE FKPA"/>
    <property type="match status" value="1"/>
</dbReference>
<feature type="compositionally biased region" description="Basic residues" evidence="6">
    <location>
        <begin position="396"/>
        <end position="405"/>
    </location>
</feature>
<dbReference type="PIRSF" id="PIRSF001473">
    <property type="entry name" value="FK506-bp_FPR3"/>
    <property type="match status" value="1"/>
</dbReference>
<evidence type="ECO:0000256" key="3">
    <source>
        <dbReference type="ARBA" id="ARBA00023110"/>
    </source>
</evidence>
<dbReference type="Gene3D" id="2.60.120.340">
    <property type="entry name" value="Nucleoplasmin core domain"/>
    <property type="match status" value="1"/>
</dbReference>
<feature type="compositionally biased region" description="Acidic residues" evidence="6">
    <location>
        <begin position="258"/>
        <end position="267"/>
    </location>
</feature>
<accession>A0A445M761</accession>
<protein>
    <recommendedName>
        <fullName evidence="2 5">peptidylprolyl isomerase</fullName>
        <ecNumber evidence="2 5">5.2.1.8</ecNumber>
    </recommendedName>
</protein>
<dbReference type="AlphaFoldDB" id="A0A445M761"/>
<evidence type="ECO:0000313" key="9">
    <source>
        <dbReference type="Proteomes" id="UP000289340"/>
    </source>
</evidence>
<feature type="compositionally biased region" description="Basic and acidic residues" evidence="6">
    <location>
        <begin position="428"/>
        <end position="437"/>
    </location>
</feature>
<dbReference type="SUPFAM" id="SSF54534">
    <property type="entry name" value="FKBP-like"/>
    <property type="match status" value="1"/>
</dbReference>
<dbReference type="GO" id="GO:0005634">
    <property type="term" value="C:nucleus"/>
    <property type="evidence" value="ECO:0007669"/>
    <property type="project" value="UniProtKB-ARBA"/>
</dbReference>
<reference evidence="8 9" key="1">
    <citation type="submission" date="2018-09" db="EMBL/GenBank/DDBJ databases">
        <title>A high-quality reference genome of wild soybean provides a powerful tool to mine soybean genomes.</title>
        <authorList>
            <person name="Xie M."/>
            <person name="Chung C.Y.L."/>
            <person name="Li M.-W."/>
            <person name="Wong F.-L."/>
            <person name="Chan T.-F."/>
            <person name="Lam H.-M."/>
        </authorList>
    </citation>
    <scope>NUCLEOTIDE SEQUENCE [LARGE SCALE GENOMIC DNA]</scope>
    <source>
        <strain evidence="9">cv. W05</strain>
        <tissue evidence="8">Hypocotyl of etiolated seedlings</tissue>
    </source>
</reference>
<dbReference type="Pfam" id="PF17800">
    <property type="entry name" value="NPL"/>
    <property type="match status" value="1"/>
</dbReference>
<evidence type="ECO:0000256" key="5">
    <source>
        <dbReference type="PROSITE-ProRule" id="PRU00277"/>
    </source>
</evidence>
<dbReference type="FunFam" id="3.10.50.40:FF:000006">
    <property type="entry name" value="Peptidyl-prolyl cis-trans isomerase"/>
    <property type="match status" value="1"/>
</dbReference>
<keyword evidence="4 5" id="KW-0413">Isomerase</keyword>
<feature type="compositionally biased region" description="Polar residues" evidence="6">
    <location>
        <begin position="413"/>
        <end position="427"/>
    </location>
</feature>
<sequence length="556" mass="61351">MGILFPLHDEVRSWAVSVWVQSPFKRYENAIGPIGEIRVLARILNSSLVYLFCPFRSGIEVKPGKPCPYHADNVRGKLHVTQATLGIGSSSEKSILQCSSGHKSPVFLCSLLPDKVESCPLNLEFDADDLVAFSVVGSRSIHLSGYFADDDGDDLRDDYEYDSWGEDIEGTESEESSEYDSEDGYADDFIVDSDTDMYPSSPIPNSGVVIEEIMDDDKPKNGDDPTKKLKKKKHVAQLKEKDNKSSELPIVAKGDTDLVVESEDEDGFPISIAEKGVSVSKTEAEMKGEQARKKTEKANKKEKDVGHSASVKRKVDSADEDEPQDGKKKKKRNKLKDHIKGGSDHASDNSNEKKVTEPDEKHAEDVKTSTKLSDVSHAKDEDGGKLSNNEVLVEKKIKKKNKKKTKESEGEAATNQITTTAEKQNLSTEKKGKKQTETKPSQVRTFPNGLIIEEVFMGKPDGKKAAPGKKVSVKYIGKMQKDGKIFDSNVGRAPFKFRLGVGQVIKGWEVGINGMRIGDKRRITIPPSMGYADKRVGSIPPSSWLVFDVELVDVGR</sequence>
<feature type="compositionally biased region" description="Basic and acidic residues" evidence="6">
    <location>
        <begin position="336"/>
        <end position="384"/>
    </location>
</feature>
<dbReference type="InterPro" id="IPR046357">
    <property type="entry name" value="PPIase_dom_sf"/>
</dbReference>
<dbReference type="Proteomes" id="UP000289340">
    <property type="component" value="Chromosome 1"/>
</dbReference>
<dbReference type="EMBL" id="QZWG01000001">
    <property type="protein sequence ID" value="RZC31465.1"/>
    <property type="molecule type" value="Genomic_DNA"/>
</dbReference>
<dbReference type="PROSITE" id="PS50059">
    <property type="entry name" value="FKBP_PPIASE"/>
    <property type="match status" value="1"/>
</dbReference>
<dbReference type="EC" id="5.2.1.8" evidence="2 5"/>